<dbReference type="EMBL" id="OC316517">
    <property type="protein sequence ID" value="CAD7392288.1"/>
    <property type="molecule type" value="Genomic_DNA"/>
</dbReference>
<evidence type="ECO:0000256" key="8">
    <source>
        <dbReference type="PROSITE-ProRule" id="PRU00043"/>
    </source>
</evidence>
<evidence type="ECO:0000313" key="10">
    <source>
        <dbReference type="EMBL" id="CAD7392288.1"/>
    </source>
</evidence>
<proteinExistence type="predicted"/>
<dbReference type="GO" id="GO:0005509">
    <property type="term" value="F:calcium ion binding"/>
    <property type="evidence" value="ECO:0007669"/>
    <property type="project" value="UniProtKB-UniRule"/>
</dbReference>
<evidence type="ECO:0000256" key="7">
    <source>
        <dbReference type="ARBA" id="ARBA00023136"/>
    </source>
</evidence>
<feature type="domain" description="Cadherin" evidence="9">
    <location>
        <begin position="1"/>
        <end position="61"/>
    </location>
</feature>
<keyword evidence="4 8" id="KW-0106">Calcium</keyword>
<keyword evidence="7" id="KW-0472">Membrane</keyword>
<evidence type="ECO:0000256" key="5">
    <source>
        <dbReference type="ARBA" id="ARBA00022889"/>
    </source>
</evidence>
<evidence type="ECO:0000256" key="3">
    <source>
        <dbReference type="ARBA" id="ARBA00022737"/>
    </source>
</evidence>
<keyword evidence="5" id="KW-0130">Cell adhesion</keyword>
<dbReference type="Gene3D" id="2.60.40.60">
    <property type="entry name" value="Cadherins"/>
    <property type="match status" value="1"/>
</dbReference>
<organism evidence="10">
    <name type="scientific">Timema cristinae</name>
    <name type="common">Walking stick</name>
    <dbReference type="NCBI Taxonomy" id="61476"/>
    <lineage>
        <taxon>Eukaryota</taxon>
        <taxon>Metazoa</taxon>
        <taxon>Ecdysozoa</taxon>
        <taxon>Arthropoda</taxon>
        <taxon>Hexapoda</taxon>
        <taxon>Insecta</taxon>
        <taxon>Pterygota</taxon>
        <taxon>Neoptera</taxon>
        <taxon>Polyneoptera</taxon>
        <taxon>Phasmatodea</taxon>
        <taxon>Timematodea</taxon>
        <taxon>Timematoidea</taxon>
        <taxon>Timematidae</taxon>
        <taxon>Timema</taxon>
    </lineage>
</organism>
<accession>A0A7R9GPZ2</accession>
<dbReference type="CDD" id="cd11304">
    <property type="entry name" value="Cadherin_repeat"/>
    <property type="match status" value="1"/>
</dbReference>
<evidence type="ECO:0000256" key="4">
    <source>
        <dbReference type="ARBA" id="ARBA00022837"/>
    </source>
</evidence>
<dbReference type="GO" id="GO:0016020">
    <property type="term" value="C:membrane"/>
    <property type="evidence" value="ECO:0007669"/>
    <property type="project" value="UniProtKB-SubCell"/>
</dbReference>
<evidence type="ECO:0000256" key="1">
    <source>
        <dbReference type="ARBA" id="ARBA00004370"/>
    </source>
</evidence>
<dbReference type="AlphaFoldDB" id="A0A7R9GPZ2"/>
<sequence>MFRIERSSGEIFVSKPAQLSTRSRSTYHLNVSVTDGGGLRAPQDAEVFLNVVDPSQTSPVFERTRYSFSVREDVNKGTGIGACQGHGDGFRSVSSLIEVYHKNQIVSERERGGGRVVRWYATQQKGKSKELSEGRIFPT</sequence>
<dbReference type="PANTHER" id="PTHR24025">
    <property type="entry name" value="DESMOGLEIN FAMILY MEMBER"/>
    <property type="match status" value="1"/>
</dbReference>
<protein>
    <recommendedName>
        <fullName evidence="9">Cadherin domain-containing protein</fullName>
    </recommendedName>
</protein>
<comment type="subcellular location">
    <subcellularLocation>
        <location evidence="1">Membrane</location>
    </subcellularLocation>
</comment>
<dbReference type="GO" id="GO:0005911">
    <property type="term" value="C:cell-cell junction"/>
    <property type="evidence" value="ECO:0007669"/>
    <property type="project" value="TreeGrafter"/>
</dbReference>
<keyword evidence="3" id="KW-0677">Repeat</keyword>
<keyword evidence="2" id="KW-0812">Transmembrane</keyword>
<dbReference type="InterPro" id="IPR002126">
    <property type="entry name" value="Cadherin-like_dom"/>
</dbReference>
<gene>
    <name evidence="10" type="ORF">TCEB3V08_LOCUS321</name>
</gene>
<keyword evidence="6" id="KW-1133">Transmembrane helix</keyword>
<dbReference type="GO" id="GO:0007156">
    <property type="term" value="P:homophilic cell adhesion via plasma membrane adhesion molecules"/>
    <property type="evidence" value="ECO:0007669"/>
    <property type="project" value="InterPro"/>
</dbReference>
<dbReference type="InterPro" id="IPR015919">
    <property type="entry name" value="Cadherin-like_sf"/>
</dbReference>
<evidence type="ECO:0000259" key="9">
    <source>
        <dbReference type="PROSITE" id="PS50268"/>
    </source>
</evidence>
<evidence type="ECO:0000256" key="6">
    <source>
        <dbReference type="ARBA" id="ARBA00022989"/>
    </source>
</evidence>
<dbReference type="PANTHER" id="PTHR24025:SF28">
    <property type="entry name" value="PUTATIVE-RELATED"/>
    <property type="match status" value="1"/>
</dbReference>
<reference evidence="10" key="1">
    <citation type="submission" date="2020-11" db="EMBL/GenBank/DDBJ databases">
        <authorList>
            <person name="Tran Van P."/>
        </authorList>
    </citation>
    <scope>NUCLEOTIDE SEQUENCE</scope>
</reference>
<dbReference type="PROSITE" id="PS50268">
    <property type="entry name" value="CADHERIN_2"/>
    <property type="match status" value="1"/>
</dbReference>
<name>A0A7R9GPZ2_TIMCR</name>
<dbReference type="InterPro" id="IPR050971">
    <property type="entry name" value="Cadherin-domain_protein"/>
</dbReference>
<evidence type="ECO:0000256" key="2">
    <source>
        <dbReference type="ARBA" id="ARBA00022692"/>
    </source>
</evidence>
<dbReference type="SUPFAM" id="SSF49313">
    <property type="entry name" value="Cadherin-like"/>
    <property type="match status" value="1"/>
</dbReference>